<reference evidence="1" key="1">
    <citation type="journal article" date="2005" name="Environ. Microbiol.">
        <title>Genetic and functional properties of uncultivated thermophilic crenarchaeotes from a subsurface gold mine as revealed by analysis of genome fragments.</title>
        <authorList>
            <person name="Nunoura T."/>
            <person name="Hirayama H."/>
            <person name="Takami H."/>
            <person name="Oida H."/>
            <person name="Nishi S."/>
            <person name="Shimamura S."/>
            <person name="Suzuki Y."/>
            <person name="Inagaki F."/>
            <person name="Takai K."/>
            <person name="Nealson K.H."/>
            <person name="Horikoshi K."/>
        </authorList>
    </citation>
    <scope>NUCLEOTIDE SEQUENCE</scope>
</reference>
<name>H5SH96_9BACT</name>
<protein>
    <submittedName>
        <fullName evidence="1">Uncharacterized protein</fullName>
    </submittedName>
</protein>
<accession>H5SH96</accession>
<evidence type="ECO:0000313" key="1">
    <source>
        <dbReference type="EMBL" id="BAL55532.1"/>
    </source>
</evidence>
<dbReference type="AlphaFoldDB" id="H5SH96"/>
<dbReference type="EMBL" id="AP011720">
    <property type="protein sequence ID" value="BAL55532.1"/>
    <property type="molecule type" value="Genomic_DNA"/>
</dbReference>
<reference evidence="1" key="2">
    <citation type="journal article" date="2012" name="PLoS ONE">
        <title>A Deeply Branching Thermophilic Bacterium with an Ancient Acetyl-CoA Pathway Dominates a Subsurface Ecosystem.</title>
        <authorList>
            <person name="Takami H."/>
            <person name="Noguchi H."/>
            <person name="Takaki Y."/>
            <person name="Uchiyama I."/>
            <person name="Toyoda A."/>
            <person name="Nishi S."/>
            <person name="Chee G.-J."/>
            <person name="Arai W."/>
            <person name="Nunoura T."/>
            <person name="Itoh T."/>
            <person name="Hattori M."/>
            <person name="Takai K."/>
        </authorList>
    </citation>
    <scope>NUCLEOTIDE SEQUENCE</scope>
</reference>
<sequence>MLTRRWSEEEILDQTACVMAECGEQATRCFVLQVVLDELIESVGPWKLAHFLATTKNQAAATTLERYLEKNWPDYAHKVAELLEAAAWQKGEEELEREFGGD</sequence>
<gene>
    <name evidence="1" type="ORF">HGMM_F28H07C06</name>
</gene>
<organism evidence="1">
    <name type="scientific">uncultured Acetothermia bacterium</name>
    <dbReference type="NCBI Taxonomy" id="236499"/>
    <lineage>
        <taxon>Bacteria</taxon>
        <taxon>Candidatus Bipolaricaulota</taxon>
        <taxon>environmental samples</taxon>
    </lineage>
</organism>
<proteinExistence type="predicted"/>